<dbReference type="EMBL" id="CM018044">
    <property type="protein sequence ID" value="KAA8529394.1"/>
    <property type="molecule type" value="Genomic_DNA"/>
</dbReference>
<feature type="compositionally biased region" description="Polar residues" evidence="1">
    <location>
        <begin position="23"/>
        <end position="34"/>
    </location>
</feature>
<feature type="region of interest" description="Disordered" evidence="1">
    <location>
        <begin position="1"/>
        <end position="91"/>
    </location>
</feature>
<dbReference type="InterPro" id="IPR012891">
    <property type="entry name" value="GCK_dom"/>
</dbReference>
<dbReference type="AlphaFoldDB" id="A0A5J5AGN9"/>
<dbReference type="Proteomes" id="UP000325577">
    <property type="component" value="Linkage Group LG20"/>
</dbReference>
<keyword evidence="4" id="KW-1185">Reference proteome</keyword>
<sequence>MPTGDLLSKISTEPSEVEKKSVDMSSSGTSQTPESKPEEGAPEPKSAETLTPLQASDPSSMEGKQNPRSSRTDRYRGGDQKGEEEEEGEEGECGFCLFMKGGGCKDSFIAWEKCIEDAEKDKEDIVEKCFEVTGMLKKCMEAHSDYYGPILQAEKRAEEEAVRELEKEKDATTSSALADRSEQNSAEKGVQANKSFGIC</sequence>
<dbReference type="OrthoDB" id="2148418at2759"/>
<reference evidence="3 4" key="1">
    <citation type="submission" date="2019-09" db="EMBL/GenBank/DDBJ databases">
        <title>A chromosome-level genome assembly of the Chinese tupelo Nyssa sinensis.</title>
        <authorList>
            <person name="Yang X."/>
            <person name="Kang M."/>
            <person name="Yang Y."/>
            <person name="Xiong H."/>
            <person name="Wang M."/>
            <person name="Zhang Z."/>
            <person name="Wang Z."/>
            <person name="Wu H."/>
            <person name="Ma T."/>
            <person name="Liu J."/>
            <person name="Xi Z."/>
        </authorList>
    </citation>
    <scope>NUCLEOTIDE SEQUENCE [LARGE SCALE GENOMIC DNA]</scope>
    <source>
        <strain evidence="3">J267</strain>
        <tissue evidence="3">Leaf</tissue>
    </source>
</reference>
<gene>
    <name evidence="3" type="ORF">F0562_033807</name>
</gene>
<accession>A0A5J5AGN9</accession>
<dbReference type="PANTHER" id="PTHR34357:SF2">
    <property type="entry name" value="F26F24.3-RELATED"/>
    <property type="match status" value="1"/>
</dbReference>
<feature type="compositionally biased region" description="Basic and acidic residues" evidence="1">
    <location>
        <begin position="70"/>
        <end position="81"/>
    </location>
</feature>
<dbReference type="Gene3D" id="1.10.287.2900">
    <property type="match status" value="1"/>
</dbReference>
<feature type="compositionally biased region" description="Acidic residues" evidence="1">
    <location>
        <begin position="82"/>
        <end position="91"/>
    </location>
</feature>
<evidence type="ECO:0000256" key="1">
    <source>
        <dbReference type="SAM" id="MobiDB-lite"/>
    </source>
</evidence>
<evidence type="ECO:0000313" key="4">
    <source>
        <dbReference type="Proteomes" id="UP000325577"/>
    </source>
</evidence>
<dbReference type="SMART" id="SM01227">
    <property type="entry name" value="GCK"/>
    <property type="match status" value="1"/>
</dbReference>
<proteinExistence type="predicted"/>
<feature type="compositionally biased region" description="Polar residues" evidence="1">
    <location>
        <begin position="48"/>
        <end position="69"/>
    </location>
</feature>
<evidence type="ECO:0000259" key="2">
    <source>
        <dbReference type="SMART" id="SM01227"/>
    </source>
</evidence>
<organism evidence="3 4">
    <name type="scientific">Nyssa sinensis</name>
    <dbReference type="NCBI Taxonomy" id="561372"/>
    <lineage>
        <taxon>Eukaryota</taxon>
        <taxon>Viridiplantae</taxon>
        <taxon>Streptophyta</taxon>
        <taxon>Embryophyta</taxon>
        <taxon>Tracheophyta</taxon>
        <taxon>Spermatophyta</taxon>
        <taxon>Magnoliopsida</taxon>
        <taxon>eudicotyledons</taxon>
        <taxon>Gunneridae</taxon>
        <taxon>Pentapetalae</taxon>
        <taxon>asterids</taxon>
        <taxon>Cornales</taxon>
        <taxon>Nyssaceae</taxon>
        <taxon>Nyssa</taxon>
    </lineage>
</organism>
<evidence type="ECO:0000313" key="3">
    <source>
        <dbReference type="EMBL" id="KAA8529394.1"/>
    </source>
</evidence>
<dbReference type="PANTHER" id="PTHR34357">
    <property type="entry name" value="F7A19.14 PROTEIN-RELATED"/>
    <property type="match status" value="1"/>
</dbReference>
<feature type="compositionally biased region" description="Basic and acidic residues" evidence="1">
    <location>
        <begin position="158"/>
        <end position="171"/>
    </location>
</feature>
<dbReference type="Pfam" id="PF07802">
    <property type="entry name" value="GCK"/>
    <property type="match status" value="1"/>
</dbReference>
<name>A0A5J5AGN9_9ASTE</name>
<protein>
    <recommendedName>
        <fullName evidence="2">GCK domain-containing protein</fullName>
    </recommendedName>
</protein>
<feature type="domain" description="GCK" evidence="2">
    <location>
        <begin position="91"/>
        <end position="165"/>
    </location>
</feature>
<feature type="region of interest" description="Disordered" evidence="1">
    <location>
        <begin position="158"/>
        <end position="199"/>
    </location>
</feature>